<gene>
    <name evidence="2" type="ORF">Pla133_43870</name>
</gene>
<protein>
    <submittedName>
        <fullName evidence="2">Uncharacterized protein</fullName>
    </submittedName>
</protein>
<name>A0A518BQL4_9BACT</name>
<keyword evidence="1" id="KW-0472">Membrane</keyword>
<proteinExistence type="predicted"/>
<dbReference type="AlphaFoldDB" id="A0A518BQL4"/>
<evidence type="ECO:0000313" key="3">
    <source>
        <dbReference type="Proteomes" id="UP000316921"/>
    </source>
</evidence>
<evidence type="ECO:0000313" key="2">
    <source>
        <dbReference type="EMBL" id="QDU69268.1"/>
    </source>
</evidence>
<reference evidence="2 3" key="1">
    <citation type="submission" date="2019-02" db="EMBL/GenBank/DDBJ databases">
        <title>Deep-cultivation of Planctomycetes and their phenomic and genomic characterization uncovers novel biology.</title>
        <authorList>
            <person name="Wiegand S."/>
            <person name="Jogler M."/>
            <person name="Boedeker C."/>
            <person name="Pinto D."/>
            <person name="Vollmers J."/>
            <person name="Rivas-Marin E."/>
            <person name="Kohn T."/>
            <person name="Peeters S.H."/>
            <person name="Heuer A."/>
            <person name="Rast P."/>
            <person name="Oberbeckmann S."/>
            <person name="Bunk B."/>
            <person name="Jeske O."/>
            <person name="Meyerdierks A."/>
            <person name="Storesund J.E."/>
            <person name="Kallscheuer N."/>
            <person name="Luecker S."/>
            <person name="Lage O.M."/>
            <person name="Pohl T."/>
            <person name="Merkel B.J."/>
            <person name="Hornburger P."/>
            <person name="Mueller R.-W."/>
            <person name="Bruemmer F."/>
            <person name="Labrenz M."/>
            <person name="Spormann A.M."/>
            <person name="Op den Camp H."/>
            <person name="Overmann J."/>
            <person name="Amann R."/>
            <person name="Jetten M.S.M."/>
            <person name="Mascher T."/>
            <person name="Medema M.H."/>
            <person name="Devos D.P."/>
            <person name="Kaster A.-K."/>
            <person name="Ovreas L."/>
            <person name="Rohde M."/>
            <person name="Galperin M.Y."/>
            <person name="Jogler C."/>
        </authorList>
    </citation>
    <scope>NUCLEOTIDE SEQUENCE [LARGE SCALE GENOMIC DNA]</scope>
    <source>
        <strain evidence="2 3">Pla133</strain>
    </source>
</reference>
<keyword evidence="1" id="KW-1133">Transmembrane helix</keyword>
<organism evidence="2 3">
    <name type="scientific">Engelhardtia mirabilis</name>
    <dbReference type="NCBI Taxonomy" id="2528011"/>
    <lineage>
        <taxon>Bacteria</taxon>
        <taxon>Pseudomonadati</taxon>
        <taxon>Planctomycetota</taxon>
        <taxon>Planctomycetia</taxon>
        <taxon>Planctomycetia incertae sedis</taxon>
        <taxon>Engelhardtia</taxon>
    </lineage>
</organism>
<feature type="transmembrane region" description="Helical" evidence="1">
    <location>
        <begin position="40"/>
        <end position="62"/>
    </location>
</feature>
<dbReference type="EMBL" id="CP036287">
    <property type="protein sequence ID" value="QDU69268.1"/>
    <property type="molecule type" value="Genomic_DNA"/>
</dbReference>
<keyword evidence="3" id="KW-1185">Reference proteome</keyword>
<dbReference type="RefSeq" id="WP_145069015.1">
    <property type="nucleotide sequence ID" value="NZ_CP036287.1"/>
</dbReference>
<dbReference type="Proteomes" id="UP000316921">
    <property type="component" value="Chromosome"/>
</dbReference>
<evidence type="ECO:0000256" key="1">
    <source>
        <dbReference type="SAM" id="Phobius"/>
    </source>
</evidence>
<keyword evidence="1" id="KW-0812">Transmembrane</keyword>
<feature type="transmembrane region" description="Helical" evidence="1">
    <location>
        <begin position="6"/>
        <end position="28"/>
    </location>
</feature>
<dbReference type="KEGG" id="pbap:Pla133_43870"/>
<sequence length="63" mass="6703">MIGYLAYVVLFAIGTLPIVVVTSFLSHADDRGAFRDLPRRAMVFVGSCIALAAALVLMGLYVG</sequence>
<accession>A0A518BQL4</accession>